<evidence type="ECO:0000313" key="2">
    <source>
        <dbReference type="EMBL" id="AET65863.1"/>
    </source>
</evidence>
<dbReference type="AlphaFoldDB" id="G7W4Z1"/>
<reference evidence="2 3" key="2">
    <citation type="journal article" date="2012" name="J. Bacteriol.">
        <title>Complete genome sequences of Desulfosporosinus orientis DSM765T, Desulfosporosinus youngiae DSM17734T, Desulfosporosinus meridiei DSM13257T, and Desulfosporosinus acidiphilus DSM22704T.</title>
        <authorList>
            <person name="Pester M."/>
            <person name="Brambilla E."/>
            <person name="Alazard D."/>
            <person name="Rattei T."/>
            <person name="Weinmaier T."/>
            <person name="Han J."/>
            <person name="Lucas S."/>
            <person name="Lapidus A."/>
            <person name="Cheng J.F."/>
            <person name="Goodwin L."/>
            <person name="Pitluck S."/>
            <person name="Peters L."/>
            <person name="Ovchinnikova G."/>
            <person name="Teshima H."/>
            <person name="Detter J.C."/>
            <person name="Han C.S."/>
            <person name="Tapia R."/>
            <person name="Land M.L."/>
            <person name="Hauser L."/>
            <person name="Kyrpides N.C."/>
            <person name="Ivanova N.N."/>
            <person name="Pagani I."/>
            <person name="Huntmann M."/>
            <person name="Wei C.L."/>
            <person name="Davenport K.W."/>
            <person name="Daligault H."/>
            <person name="Chain P.S."/>
            <person name="Chen A."/>
            <person name="Mavromatis K."/>
            <person name="Markowitz V."/>
            <person name="Szeto E."/>
            <person name="Mikhailova N."/>
            <person name="Pati A."/>
            <person name="Wagner M."/>
            <person name="Woyke T."/>
            <person name="Ollivier B."/>
            <person name="Klenk H.P."/>
            <person name="Spring S."/>
            <person name="Loy A."/>
        </authorList>
    </citation>
    <scope>NUCLEOTIDE SEQUENCE [LARGE SCALE GENOMIC DNA]</scope>
    <source>
        <strain evidence="3">ATCC 19365 / DSM 765 / NCIMB 8382 / VKM B-1628</strain>
    </source>
</reference>
<proteinExistence type="predicted"/>
<name>G7W4Z1_DESOD</name>
<dbReference type="HOGENOM" id="CLU_215780_0_0_9"/>
<evidence type="ECO:0000259" key="1">
    <source>
        <dbReference type="PROSITE" id="PS00028"/>
    </source>
</evidence>
<dbReference type="Proteomes" id="UP000006346">
    <property type="component" value="Chromosome"/>
</dbReference>
<organism evidence="2 3">
    <name type="scientific">Desulfosporosinus orientis (strain ATCC 19365 / DSM 765 / NCIMB 8382 / VKM B-1628 / Singapore I)</name>
    <name type="common">Desulfotomaculum orientis</name>
    <dbReference type="NCBI Taxonomy" id="768706"/>
    <lineage>
        <taxon>Bacteria</taxon>
        <taxon>Bacillati</taxon>
        <taxon>Bacillota</taxon>
        <taxon>Clostridia</taxon>
        <taxon>Eubacteriales</taxon>
        <taxon>Desulfitobacteriaceae</taxon>
        <taxon>Desulfosporosinus</taxon>
    </lineage>
</organism>
<dbReference type="KEGG" id="dor:Desor_0129"/>
<sequence>MPVSSQDGKFILCSYCNQRFRFGYDANLHEKEKHSDELKSATP</sequence>
<reference evidence="3" key="1">
    <citation type="submission" date="2011-11" db="EMBL/GenBank/DDBJ databases">
        <title>Complete sequence of Desulfosporosinus orientis DSM 765.</title>
        <authorList>
            <person name="Lucas S."/>
            <person name="Han J."/>
            <person name="Lapidus A."/>
            <person name="Cheng J.-F."/>
            <person name="Goodwin L."/>
            <person name="Pitluck S."/>
            <person name="Peters L."/>
            <person name="Ovchinnikova G."/>
            <person name="Teshima H."/>
            <person name="Detter J.C."/>
            <person name="Han C."/>
            <person name="Tapia R."/>
            <person name="Land M."/>
            <person name="Hauser L."/>
            <person name="Kyrpides N."/>
            <person name="Ivanova N."/>
            <person name="Pagani I."/>
            <person name="Pester M."/>
            <person name="Spring S."/>
            <person name="Ollivier B."/>
            <person name="Rattei T."/>
            <person name="Klenk H.-P."/>
            <person name="Wagner M."/>
            <person name="Loy A."/>
            <person name="Woyke T."/>
        </authorList>
    </citation>
    <scope>NUCLEOTIDE SEQUENCE [LARGE SCALE GENOMIC DNA]</scope>
    <source>
        <strain evidence="3">ATCC 19365 / DSM 765 / NCIMB 8382 / VKM B-1628</strain>
    </source>
</reference>
<protein>
    <recommendedName>
        <fullName evidence="1">C2H2-type domain-containing protein</fullName>
    </recommendedName>
</protein>
<dbReference type="EMBL" id="CP003108">
    <property type="protein sequence ID" value="AET65863.1"/>
    <property type="molecule type" value="Genomic_DNA"/>
</dbReference>
<keyword evidence="3" id="KW-1185">Reference proteome</keyword>
<feature type="domain" description="C2H2-type" evidence="1">
    <location>
        <begin position="13"/>
        <end position="34"/>
    </location>
</feature>
<dbReference type="PROSITE" id="PS00028">
    <property type="entry name" value="ZINC_FINGER_C2H2_1"/>
    <property type="match status" value="1"/>
</dbReference>
<gene>
    <name evidence="2" type="ordered locus">Desor_0129</name>
</gene>
<accession>G7W4Z1</accession>
<evidence type="ECO:0000313" key="3">
    <source>
        <dbReference type="Proteomes" id="UP000006346"/>
    </source>
</evidence>
<dbReference type="InterPro" id="IPR013087">
    <property type="entry name" value="Znf_C2H2_type"/>
</dbReference>